<evidence type="ECO:0000313" key="2">
    <source>
        <dbReference type="Proteomes" id="UP001054889"/>
    </source>
</evidence>
<dbReference type="EMBL" id="BQKI01000071">
    <property type="protein sequence ID" value="GJN15027.1"/>
    <property type="molecule type" value="Genomic_DNA"/>
</dbReference>
<dbReference type="AlphaFoldDB" id="A0AAV5DXX8"/>
<keyword evidence="2" id="KW-1185">Reference proteome</keyword>
<dbReference type="Proteomes" id="UP001054889">
    <property type="component" value="Unassembled WGS sequence"/>
</dbReference>
<accession>A0AAV5DXX8</accession>
<reference evidence="1" key="1">
    <citation type="journal article" date="2018" name="DNA Res.">
        <title>Multiple hybrid de novo genome assembly of finger millet, an orphan allotetraploid crop.</title>
        <authorList>
            <person name="Hatakeyama M."/>
            <person name="Aluri S."/>
            <person name="Balachadran M.T."/>
            <person name="Sivarajan S.R."/>
            <person name="Patrignani A."/>
            <person name="Gruter S."/>
            <person name="Poveda L."/>
            <person name="Shimizu-Inatsugi R."/>
            <person name="Baeten J."/>
            <person name="Francoijs K.J."/>
            <person name="Nataraja K.N."/>
            <person name="Reddy Y.A.N."/>
            <person name="Phadnis S."/>
            <person name="Ravikumar R.L."/>
            <person name="Schlapbach R."/>
            <person name="Sreeman S.M."/>
            <person name="Shimizu K.K."/>
        </authorList>
    </citation>
    <scope>NUCLEOTIDE SEQUENCE</scope>
</reference>
<organism evidence="1 2">
    <name type="scientific">Eleusine coracana subsp. coracana</name>
    <dbReference type="NCBI Taxonomy" id="191504"/>
    <lineage>
        <taxon>Eukaryota</taxon>
        <taxon>Viridiplantae</taxon>
        <taxon>Streptophyta</taxon>
        <taxon>Embryophyta</taxon>
        <taxon>Tracheophyta</taxon>
        <taxon>Spermatophyta</taxon>
        <taxon>Magnoliopsida</taxon>
        <taxon>Liliopsida</taxon>
        <taxon>Poales</taxon>
        <taxon>Poaceae</taxon>
        <taxon>PACMAD clade</taxon>
        <taxon>Chloridoideae</taxon>
        <taxon>Cynodonteae</taxon>
        <taxon>Eleusininae</taxon>
        <taxon>Eleusine</taxon>
    </lineage>
</organism>
<reference evidence="1" key="2">
    <citation type="submission" date="2021-12" db="EMBL/GenBank/DDBJ databases">
        <title>Resequencing data analysis of finger millet.</title>
        <authorList>
            <person name="Hatakeyama M."/>
            <person name="Aluri S."/>
            <person name="Balachadran M.T."/>
            <person name="Sivarajan S.R."/>
            <person name="Poveda L."/>
            <person name="Shimizu-Inatsugi R."/>
            <person name="Schlapbach R."/>
            <person name="Sreeman S.M."/>
            <person name="Shimizu K.K."/>
        </authorList>
    </citation>
    <scope>NUCLEOTIDE SEQUENCE</scope>
</reference>
<comment type="caution">
    <text evidence="1">The sequence shown here is derived from an EMBL/GenBank/DDBJ whole genome shotgun (WGS) entry which is preliminary data.</text>
</comment>
<proteinExistence type="predicted"/>
<name>A0AAV5DXX8_ELECO</name>
<protein>
    <submittedName>
        <fullName evidence="1">Uncharacterized protein</fullName>
    </submittedName>
</protein>
<gene>
    <name evidence="1" type="primary">gb01912</name>
    <name evidence="1" type="ORF">PR202_gb01912</name>
</gene>
<sequence>MESQGGNSHRRRRRHMRLVVKLFFPNDLIAEILSQGSGATGRASGGVNTVVRDDSTSAFFNGALHLTTLDSSSSVVMVDTGGKTWGRIPTPRHFDFIGMSQAVRTGGL</sequence>
<evidence type="ECO:0000313" key="1">
    <source>
        <dbReference type="EMBL" id="GJN15027.1"/>
    </source>
</evidence>